<dbReference type="Proteomes" id="UP000030184">
    <property type="component" value="Unassembled WGS sequence"/>
</dbReference>
<protein>
    <submittedName>
        <fullName evidence="1">Uncharacterized protein</fullName>
    </submittedName>
</protein>
<dbReference type="AlphaFoldDB" id="A0A098LPG3"/>
<name>A0A098LPG3_9FLAO</name>
<dbReference type="EMBL" id="BBNY01000004">
    <property type="protein sequence ID" value="GAL88790.1"/>
    <property type="molecule type" value="Genomic_DNA"/>
</dbReference>
<sequence>MKKENPKLKNELNLGFFYRLFYNALNSECATKIVLQIKTPIHSVSEFFVMFMFKL</sequence>
<evidence type="ECO:0000313" key="1">
    <source>
        <dbReference type="EMBL" id="GAL88790.1"/>
    </source>
</evidence>
<organism evidence="1 2">
    <name type="scientific">Jejuia pallidilutea</name>
    <dbReference type="NCBI Taxonomy" id="504487"/>
    <lineage>
        <taxon>Bacteria</taxon>
        <taxon>Pseudomonadati</taxon>
        <taxon>Bacteroidota</taxon>
        <taxon>Flavobacteriia</taxon>
        <taxon>Flavobacteriales</taxon>
        <taxon>Flavobacteriaceae</taxon>
        <taxon>Jejuia</taxon>
    </lineage>
</organism>
<reference evidence="2" key="1">
    <citation type="journal article" date="2014" name="Genome Announc.">
        <title>Draft Genome Sequence of Marine Flavobacterium Jejuia pallidilutea Strain 11shimoA1 and Pigmentation Mutants.</title>
        <authorList>
            <person name="Takatani N."/>
            <person name="Nakanishi M."/>
            <person name="Meirelles P."/>
            <person name="Mino S."/>
            <person name="Suda W."/>
            <person name="Oshima K."/>
            <person name="Hattori M."/>
            <person name="Ohkuma M."/>
            <person name="Hosokawa M."/>
            <person name="Miyashita K."/>
            <person name="Thompson F.L."/>
            <person name="Niwa A."/>
            <person name="Sawabe T."/>
            <person name="Sawabe T."/>
        </authorList>
    </citation>
    <scope>NUCLEOTIDE SEQUENCE [LARGE SCALE GENOMIC DNA]</scope>
    <source>
        <strain evidence="2">JCM 19538</strain>
    </source>
</reference>
<accession>A0A098LPG3</accession>
<evidence type="ECO:0000313" key="2">
    <source>
        <dbReference type="Proteomes" id="UP000030184"/>
    </source>
</evidence>
<keyword evidence="2" id="KW-1185">Reference proteome</keyword>
<gene>
    <name evidence="1" type="ORF">JCM19538_1225</name>
</gene>
<comment type="caution">
    <text evidence="1">The sequence shown here is derived from an EMBL/GenBank/DDBJ whole genome shotgun (WGS) entry which is preliminary data.</text>
</comment>
<proteinExistence type="predicted"/>